<dbReference type="InterPro" id="IPR006976">
    <property type="entry name" value="VanZ-like"/>
</dbReference>
<feature type="transmembrane region" description="Helical" evidence="1">
    <location>
        <begin position="105"/>
        <end position="123"/>
    </location>
</feature>
<feature type="domain" description="VanZ-like" evidence="2">
    <location>
        <begin position="32"/>
        <end position="117"/>
    </location>
</feature>
<dbReference type="AlphaFoldDB" id="A0A3B1D8Y9"/>
<evidence type="ECO:0000256" key="1">
    <source>
        <dbReference type="SAM" id="Phobius"/>
    </source>
</evidence>
<sequence>MFVFSSDLGSMNHTRSLFDPLIRFFVPGISPEGLHIFQFILRKSAHLFEYAVLSVLWCIALNTETQRRFSPVFLALCIAIFYAALDELHQGFVKSRTGSVTDVGIDALGAVIGVSLLKGGRALSMSSEIKIRAKYFGWWFAWGGFSAVMLLIVSKGASLAVWQMLALPLGLGTLAGIAGVVFCVRRG</sequence>
<evidence type="ECO:0000259" key="2">
    <source>
        <dbReference type="Pfam" id="PF04892"/>
    </source>
</evidence>
<organism evidence="3">
    <name type="scientific">hydrothermal vent metagenome</name>
    <dbReference type="NCBI Taxonomy" id="652676"/>
    <lineage>
        <taxon>unclassified sequences</taxon>
        <taxon>metagenomes</taxon>
        <taxon>ecological metagenomes</taxon>
    </lineage>
</organism>
<evidence type="ECO:0000313" key="3">
    <source>
        <dbReference type="EMBL" id="VAX32438.1"/>
    </source>
</evidence>
<feature type="transmembrane region" description="Helical" evidence="1">
    <location>
        <begin position="135"/>
        <end position="154"/>
    </location>
</feature>
<dbReference type="NCBIfam" id="NF037970">
    <property type="entry name" value="vanZ_1"/>
    <property type="match status" value="1"/>
</dbReference>
<name>A0A3B1D8Y9_9ZZZZ</name>
<keyword evidence="1" id="KW-0812">Transmembrane</keyword>
<feature type="transmembrane region" description="Helical" evidence="1">
    <location>
        <begin position="69"/>
        <end position="85"/>
    </location>
</feature>
<protein>
    <recommendedName>
        <fullName evidence="2">VanZ-like domain-containing protein</fullName>
    </recommendedName>
</protein>
<dbReference type="Pfam" id="PF04892">
    <property type="entry name" value="VanZ"/>
    <property type="match status" value="1"/>
</dbReference>
<keyword evidence="1" id="KW-0472">Membrane</keyword>
<gene>
    <name evidence="3" type="ORF">MNBD_NITROSPIRAE01-2150</name>
</gene>
<keyword evidence="1" id="KW-1133">Transmembrane helix</keyword>
<accession>A0A3B1D8Y9</accession>
<proteinExistence type="predicted"/>
<feature type="transmembrane region" description="Helical" evidence="1">
    <location>
        <begin position="47"/>
        <end position="62"/>
    </location>
</feature>
<reference evidence="3" key="1">
    <citation type="submission" date="2018-06" db="EMBL/GenBank/DDBJ databases">
        <authorList>
            <person name="Zhirakovskaya E."/>
        </authorList>
    </citation>
    <scope>NUCLEOTIDE SEQUENCE</scope>
</reference>
<dbReference type="EMBL" id="UOGF01000089">
    <property type="protein sequence ID" value="VAX32438.1"/>
    <property type="molecule type" value="Genomic_DNA"/>
</dbReference>
<feature type="transmembrane region" description="Helical" evidence="1">
    <location>
        <begin position="160"/>
        <end position="184"/>
    </location>
</feature>